<dbReference type="STRING" id="264697.ABE28_011400"/>
<dbReference type="SUPFAM" id="SSF53335">
    <property type="entry name" value="S-adenosyl-L-methionine-dependent methyltransferases"/>
    <property type="match status" value="1"/>
</dbReference>
<evidence type="ECO:0000256" key="5">
    <source>
        <dbReference type="ARBA" id="ARBA00025707"/>
    </source>
</evidence>
<proteinExistence type="predicted"/>
<dbReference type="GO" id="GO:0000234">
    <property type="term" value="F:phosphoethanolamine N-methyltransferase activity"/>
    <property type="evidence" value="ECO:0007669"/>
    <property type="project" value="UniProtKB-EC"/>
</dbReference>
<keyword evidence="2" id="KW-0489">Methyltransferase</keyword>
<reference evidence="8 9" key="1">
    <citation type="submission" date="2016-08" db="EMBL/GenBank/DDBJ databases">
        <title>Complete genome sequence of Bacillus muralis G25-68, a strain with toxicity to nematodes.</title>
        <authorList>
            <person name="Zheng Z."/>
        </authorList>
    </citation>
    <scope>NUCLEOTIDE SEQUENCE [LARGE SCALE GENOMIC DNA]</scope>
    <source>
        <strain evidence="8 9">G25-68</strain>
    </source>
</reference>
<feature type="domain" description="Methyltransferase" evidence="7">
    <location>
        <begin position="40"/>
        <end position="132"/>
    </location>
</feature>
<comment type="pathway">
    <text evidence="5">Phospholipid metabolism.</text>
</comment>
<evidence type="ECO:0000256" key="1">
    <source>
        <dbReference type="ARBA" id="ARBA00005189"/>
    </source>
</evidence>
<evidence type="ECO:0000259" key="7">
    <source>
        <dbReference type="Pfam" id="PF13649"/>
    </source>
</evidence>
<evidence type="ECO:0000256" key="4">
    <source>
        <dbReference type="ARBA" id="ARBA00022691"/>
    </source>
</evidence>
<dbReference type="AlphaFoldDB" id="A0A1B3XP22"/>
<dbReference type="Pfam" id="PF13649">
    <property type="entry name" value="Methyltransf_25"/>
    <property type="match status" value="1"/>
</dbReference>
<dbReference type="PANTHER" id="PTHR44307:SF2">
    <property type="entry name" value="PHOSPHOETHANOLAMINE METHYLTRANSFERASE ISOFORM X1"/>
    <property type="match status" value="1"/>
</dbReference>
<keyword evidence="4" id="KW-0949">S-adenosyl-L-methionine</keyword>
<dbReference type="RefSeq" id="WP_064465098.1">
    <property type="nucleotide sequence ID" value="NZ_CP017080.1"/>
</dbReference>
<evidence type="ECO:0000256" key="3">
    <source>
        <dbReference type="ARBA" id="ARBA00022679"/>
    </source>
</evidence>
<comment type="catalytic activity">
    <reaction evidence="6">
        <text>phosphoethanolamine + S-adenosyl-L-methionine = N-methylethanolamine phosphate + S-adenosyl-L-homocysteine + H(+)</text>
        <dbReference type="Rhea" id="RHEA:20365"/>
        <dbReference type="ChEBI" id="CHEBI:15378"/>
        <dbReference type="ChEBI" id="CHEBI:57781"/>
        <dbReference type="ChEBI" id="CHEBI:57856"/>
        <dbReference type="ChEBI" id="CHEBI:58190"/>
        <dbReference type="ChEBI" id="CHEBI:59789"/>
        <dbReference type="EC" id="2.1.1.103"/>
    </reaction>
    <physiologicalReaction direction="left-to-right" evidence="6">
        <dbReference type="Rhea" id="RHEA:20366"/>
    </physiologicalReaction>
</comment>
<protein>
    <recommendedName>
        <fullName evidence="7">Methyltransferase domain-containing protein</fullName>
    </recommendedName>
</protein>
<evidence type="ECO:0000256" key="2">
    <source>
        <dbReference type="ARBA" id="ARBA00022603"/>
    </source>
</evidence>
<name>A0A1B3XP22_9BACI</name>
<keyword evidence="3" id="KW-0808">Transferase</keyword>
<dbReference type="InterPro" id="IPR041698">
    <property type="entry name" value="Methyltransf_25"/>
</dbReference>
<dbReference type="GO" id="GO:0032259">
    <property type="term" value="P:methylation"/>
    <property type="evidence" value="ECO:0007669"/>
    <property type="project" value="UniProtKB-KW"/>
</dbReference>
<dbReference type="InterPro" id="IPR029063">
    <property type="entry name" value="SAM-dependent_MTases_sf"/>
</dbReference>
<dbReference type="PANTHER" id="PTHR44307">
    <property type="entry name" value="PHOSPHOETHANOLAMINE METHYLTRANSFERASE"/>
    <property type="match status" value="1"/>
</dbReference>
<dbReference type="CDD" id="cd02440">
    <property type="entry name" value="AdoMet_MTases"/>
    <property type="match status" value="1"/>
</dbReference>
<evidence type="ECO:0000256" key="6">
    <source>
        <dbReference type="ARBA" id="ARBA00047622"/>
    </source>
</evidence>
<comment type="pathway">
    <text evidence="1">Lipid metabolism.</text>
</comment>
<evidence type="ECO:0000313" key="8">
    <source>
        <dbReference type="EMBL" id="AOH54957.1"/>
    </source>
</evidence>
<dbReference type="EMBL" id="CP017080">
    <property type="protein sequence ID" value="AOH54957.1"/>
    <property type="molecule type" value="Genomic_DNA"/>
</dbReference>
<keyword evidence="9" id="KW-1185">Reference proteome</keyword>
<dbReference type="OrthoDB" id="43862at2"/>
<organism evidence="8 9">
    <name type="scientific">Peribacillus muralis</name>
    <dbReference type="NCBI Taxonomy" id="264697"/>
    <lineage>
        <taxon>Bacteria</taxon>
        <taxon>Bacillati</taxon>
        <taxon>Bacillota</taxon>
        <taxon>Bacilli</taxon>
        <taxon>Bacillales</taxon>
        <taxon>Bacillaceae</taxon>
        <taxon>Peribacillus</taxon>
    </lineage>
</organism>
<sequence length="237" mass="26932">MNHSYQDALAFIGMEGAHPGGFDLTKQLLSQEKIDRSSLILDAGCGTGQTSYYLAKTFHCQVSALDIHPEMIKQAKMRFQKSNVKVNLFTNSVEAMPFDNDHFDFIIAESTTAFTDIQKSLREYHRVLKPGGTLLTIDMTAEASLDVQQKKELITFYHLTDILTEAEWLSSLKQHAFSNLKILKSNTVLEELMQSPLSDSRLVPLPQSVDRIMQEHYRLILTYGNHLGYRVYRANKA</sequence>
<gene>
    <name evidence="8" type="ORF">ABE28_011400</name>
</gene>
<dbReference type="Proteomes" id="UP000077926">
    <property type="component" value="Chromosome"/>
</dbReference>
<dbReference type="PROSITE" id="PS01184">
    <property type="entry name" value="UBIE_2"/>
    <property type="match status" value="1"/>
</dbReference>
<evidence type="ECO:0000313" key="9">
    <source>
        <dbReference type="Proteomes" id="UP000077926"/>
    </source>
</evidence>
<dbReference type="InterPro" id="IPR023576">
    <property type="entry name" value="UbiE/COQ5_MeTrFase_CS"/>
</dbReference>
<accession>A0A1B3XP22</accession>
<dbReference type="KEGG" id="bmur:ABE28_011400"/>
<dbReference type="Gene3D" id="3.40.50.150">
    <property type="entry name" value="Vaccinia Virus protein VP39"/>
    <property type="match status" value="1"/>
</dbReference>